<evidence type="ECO:0000256" key="1">
    <source>
        <dbReference type="SAM" id="MobiDB-lite"/>
    </source>
</evidence>
<feature type="region of interest" description="Disordered" evidence="1">
    <location>
        <begin position="12"/>
        <end position="55"/>
    </location>
</feature>
<keyword evidence="3" id="KW-1185">Reference proteome</keyword>
<accession>A0A8H6KNY7</accession>
<name>A0A8H6KNY7_9PEZI</name>
<feature type="region of interest" description="Disordered" evidence="1">
    <location>
        <begin position="71"/>
        <end position="107"/>
    </location>
</feature>
<gene>
    <name evidence="2" type="ORF">CMUS01_05961</name>
</gene>
<proteinExistence type="predicted"/>
<dbReference type="AlphaFoldDB" id="A0A8H6KNY7"/>
<reference evidence="2" key="1">
    <citation type="journal article" date="2020" name="Phytopathology">
        <title>Genome Sequence Resources of Colletotrichum truncatum, C. plurivorum, C. musicola, and C. sojae: Four Species Pathogenic to Soybean (Glycine max).</title>
        <authorList>
            <person name="Rogerio F."/>
            <person name="Boufleur T.R."/>
            <person name="Ciampi-Guillardi M."/>
            <person name="Sukno S.A."/>
            <person name="Thon M.R."/>
            <person name="Massola Junior N.S."/>
            <person name="Baroncelli R."/>
        </authorList>
    </citation>
    <scope>NUCLEOTIDE SEQUENCE</scope>
    <source>
        <strain evidence="2">LFN0074</strain>
    </source>
</reference>
<protein>
    <submittedName>
        <fullName evidence="2">Uncharacterized protein</fullName>
    </submittedName>
</protein>
<dbReference type="EMBL" id="WIGM01000186">
    <property type="protein sequence ID" value="KAF6835004.1"/>
    <property type="molecule type" value="Genomic_DNA"/>
</dbReference>
<sequence>MHEVTVIWLVSSNADRQAQGQSDSRSAPAVFEEDEDGGCGSGVASSGGEEEEVERRRVAVRVLEEVPVGTRAQDKTIDGEASTHLETTAGGRDRWKGASGSHRVFWQ</sequence>
<evidence type="ECO:0000313" key="3">
    <source>
        <dbReference type="Proteomes" id="UP000639643"/>
    </source>
</evidence>
<organism evidence="2 3">
    <name type="scientific">Colletotrichum musicola</name>
    <dbReference type="NCBI Taxonomy" id="2175873"/>
    <lineage>
        <taxon>Eukaryota</taxon>
        <taxon>Fungi</taxon>
        <taxon>Dikarya</taxon>
        <taxon>Ascomycota</taxon>
        <taxon>Pezizomycotina</taxon>
        <taxon>Sordariomycetes</taxon>
        <taxon>Hypocreomycetidae</taxon>
        <taxon>Glomerellales</taxon>
        <taxon>Glomerellaceae</taxon>
        <taxon>Colletotrichum</taxon>
        <taxon>Colletotrichum orchidearum species complex</taxon>
    </lineage>
</organism>
<feature type="compositionally biased region" description="Basic and acidic residues" evidence="1">
    <location>
        <begin position="72"/>
        <end position="83"/>
    </location>
</feature>
<feature type="compositionally biased region" description="Polar residues" evidence="1">
    <location>
        <begin position="12"/>
        <end position="25"/>
    </location>
</feature>
<comment type="caution">
    <text evidence="2">The sequence shown here is derived from an EMBL/GenBank/DDBJ whole genome shotgun (WGS) entry which is preliminary data.</text>
</comment>
<evidence type="ECO:0000313" key="2">
    <source>
        <dbReference type="EMBL" id="KAF6835004.1"/>
    </source>
</evidence>
<dbReference type="Proteomes" id="UP000639643">
    <property type="component" value="Unassembled WGS sequence"/>
</dbReference>